<evidence type="ECO:0000259" key="2">
    <source>
        <dbReference type="Pfam" id="PF00892"/>
    </source>
</evidence>
<dbReference type="PANTHER" id="PTHR22911:SF79">
    <property type="entry name" value="MOBA-LIKE NTP TRANSFERASE DOMAIN-CONTAINING PROTEIN"/>
    <property type="match status" value="1"/>
</dbReference>
<evidence type="ECO:0000313" key="4">
    <source>
        <dbReference type="Proteomes" id="UP000468650"/>
    </source>
</evidence>
<keyword evidence="1" id="KW-0812">Transmembrane</keyword>
<dbReference type="InterPro" id="IPR037185">
    <property type="entry name" value="EmrE-like"/>
</dbReference>
<keyword evidence="1" id="KW-1133">Transmembrane helix</keyword>
<dbReference type="Proteomes" id="UP000468650">
    <property type="component" value="Unassembled WGS sequence"/>
</dbReference>
<protein>
    <submittedName>
        <fullName evidence="3">EamA family transporter</fullName>
    </submittedName>
</protein>
<dbReference type="SUPFAM" id="SSF103481">
    <property type="entry name" value="Multidrug resistance efflux transporter EmrE"/>
    <property type="match status" value="2"/>
</dbReference>
<dbReference type="OrthoDB" id="9150437at2"/>
<feature type="domain" description="EamA" evidence="2">
    <location>
        <begin position="16"/>
        <end position="138"/>
    </location>
</feature>
<feature type="transmembrane region" description="Helical" evidence="1">
    <location>
        <begin position="68"/>
        <end position="88"/>
    </location>
</feature>
<dbReference type="Pfam" id="PF00892">
    <property type="entry name" value="EamA"/>
    <property type="match status" value="2"/>
</dbReference>
<gene>
    <name evidence="3" type="ORF">F8C67_12915</name>
</gene>
<feature type="transmembrane region" description="Helical" evidence="1">
    <location>
        <begin position="94"/>
        <end position="114"/>
    </location>
</feature>
<feature type="transmembrane region" description="Helical" evidence="1">
    <location>
        <begin position="121"/>
        <end position="139"/>
    </location>
</feature>
<feature type="transmembrane region" description="Helical" evidence="1">
    <location>
        <begin position="273"/>
        <end position="290"/>
    </location>
</feature>
<dbReference type="RefSeq" id="WP_151668281.1">
    <property type="nucleotide sequence ID" value="NZ_WBVO01000013.1"/>
</dbReference>
<feature type="transmembrane region" description="Helical" evidence="1">
    <location>
        <begin position="214"/>
        <end position="230"/>
    </location>
</feature>
<dbReference type="PANTHER" id="PTHR22911">
    <property type="entry name" value="ACYL-MALONYL CONDENSING ENZYME-RELATED"/>
    <property type="match status" value="1"/>
</dbReference>
<dbReference type="GO" id="GO:0016020">
    <property type="term" value="C:membrane"/>
    <property type="evidence" value="ECO:0007669"/>
    <property type="project" value="InterPro"/>
</dbReference>
<feature type="transmembrane region" description="Helical" evidence="1">
    <location>
        <begin position="38"/>
        <end position="56"/>
    </location>
</feature>
<sequence length="302" mass="33371">MHQSDDVRSQLKLHFVVFLWGFTAILGDLISLDAIPLVAHRMFIAVVAIYIFLKYKKTSTAVKGAMRYKLYAAGGVIALHWITFFHAIKISNVSITLACMGSAALFVSILEPIFFKRKVAWSEILLGVAVIIGVSTIFWSENDYATGIIVALISAFLSASFSVINGLLVKKESSAVITVHELFGGWALVALFLTATILFSDRTVESIVPTLPDVGYLMLLGILATAYAFIQSVEVMRHLSPFTVVLTINLEPVYGILAAYLILGDEEKMSKEFYFGTLIILAAVVTNGWLKRKRKRKLAQQQ</sequence>
<feature type="transmembrane region" description="Helical" evidence="1">
    <location>
        <begin position="181"/>
        <end position="199"/>
    </location>
</feature>
<dbReference type="AlphaFoldDB" id="A0A6N6RF28"/>
<feature type="transmembrane region" description="Helical" evidence="1">
    <location>
        <begin position="242"/>
        <end position="261"/>
    </location>
</feature>
<proteinExistence type="predicted"/>
<comment type="caution">
    <text evidence="3">The sequence shown here is derived from an EMBL/GenBank/DDBJ whole genome shotgun (WGS) entry which is preliminary data.</text>
</comment>
<feature type="transmembrane region" description="Helical" evidence="1">
    <location>
        <begin position="12"/>
        <end position="32"/>
    </location>
</feature>
<name>A0A6N6RF28_9FLAO</name>
<dbReference type="InterPro" id="IPR000620">
    <property type="entry name" value="EamA_dom"/>
</dbReference>
<accession>A0A6N6RF28</accession>
<keyword evidence="1" id="KW-0472">Membrane</keyword>
<keyword evidence="4" id="KW-1185">Reference proteome</keyword>
<reference evidence="3 4" key="1">
    <citation type="submission" date="2019-09" db="EMBL/GenBank/DDBJ databases">
        <title>Genomes of family Cryomorphaceae.</title>
        <authorList>
            <person name="Bowman J.P."/>
        </authorList>
    </citation>
    <scope>NUCLEOTIDE SEQUENCE [LARGE SCALE GENOMIC DNA]</scope>
    <source>
        <strain evidence="3 4">LMG 25704</strain>
    </source>
</reference>
<organism evidence="3 4">
    <name type="scientific">Phaeocystidibacter luteus</name>
    <dbReference type="NCBI Taxonomy" id="911197"/>
    <lineage>
        <taxon>Bacteria</taxon>
        <taxon>Pseudomonadati</taxon>
        <taxon>Bacteroidota</taxon>
        <taxon>Flavobacteriia</taxon>
        <taxon>Flavobacteriales</taxon>
        <taxon>Phaeocystidibacteraceae</taxon>
        <taxon>Phaeocystidibacter</taxon>
    </lineage>
</organism>
<feature type="domain" description="EamA" evidence="2">
    <location>
        <begin position="146"/>
        <end position="285"/>
    </location>
</feature>
<feature type="transmembrane region" description="Helical" evidence="1">
    <location>
        <begin position="145"/>
        <end position="169"/>
    </location>
</feature>
<evidence type="ECO:0000313" key="3">
    <source>
        <dbReference type="EMBL" id="KAB2806764.1"/>
    </source>
</evidence>
<evidence type="ECO:0000256" key="1">
    <source>
        <dbReference type="SAM" id="Phobius"/>
    </source>
</evidence>
<dbReference type="EMBL" id="WBVO01000013">
    <property type="protein sequence ID" value="KAB2806764.1"/>
    <property type="molecule type" value="Genomic_DNA"/>
</dbReference>